<dbReference type="AlphaFoldDB" id="A0A846LV54"/>
<gene>
    <name evidence="2" type="ORF">FB380_004785</name>
    <name evidence="1" type="ORF">GCM10011589_47420</name>
</gene>
<dbReference type="EMBL" id="BMMI01000017">
    <property type="protein sequence ID" value="GGL85526.1"/>
    <property type="molecule type" value="Genomic_DNA"/>
</dbReference>
<dbReference type="Proteomes" id="UP000552836">
    <property type="component" value="Unassembled WGS sequence"/>
</dbReference>
<evidence type="ECO:0000313" key="3">
    <source>
        <dbReference type="Proteomes" id="UP000552836"/>
    </source>
</evidence>
<evidence type="ECO:0000313" key="1">
    <source>
        <dbReference type="EMBL" id="GGL85526.1"/>
    </source>
</evidence>
<organism evidence="2 3">
    <name type="scientific">Modestobacter marinus</name>
    <dbReference type="NCBI Taxonomy" id="477641"/>
    <lineage>
        <taxon>Bacteria</taxon>
        <taxon>Bacillati</taxon>
        <taxon>Actinomycetota</taxon>
        <taxon>Actinomycetes</taxon>
        <taxon>Geodermatophilales</taxon>
        <taxon>Geodermatophilaceae</taxon>
        <taxon>Modestobacter</taxon>
    </lineage>
</organism>
<reference evidence="4" key="2">
    <citation type="journal article" date="2019" name="Int. J. Syst. Evol. Microbiol.">
        <title>The Global Catalogue of Microorganisms (GCM) 10K type strain sequencing project: providing services to taxonomists for standard genome sequencing and annotation.</title>
        <authorList>
            <consortium name="The Broad Institute Genomics Platform"/>
            <consortium name="The Broad Institute Genome Sequencing Center for Infectious Disease"/>
            <person name="Wu L."/>
            <person name="Ma J."/>
        </authorList>
    </citation>
    <scope>NUCLEOTIDE SEQUENCE [LARGE SCALE GENOMIC DNA]</scope>
    <source>
        <strain evidence="4">CGMCC 4.5581</strain>
    </source>
</reference>
<dbReference type="EMBL" id="JAAMPA010000006">
    <property type="protein sequence ID" value="NIH70274.1"/>
    <property type="molecule type" value="Genomic_DNA"/>
</dbReference>
<reference evidence="1" key="4">
    <citation type="submission" date="2024-05" db="EMBL/GenBank/DDBJ databases">
        <authorList>
            <person name="Sun Q."/>
            <person name="Zhou Y."/>
        </authorList>
    </citation>
    <scope>NUCLEOTIDE SEQUENCE</scope>
    <source>
        <strain evidence="1">CGMCC 4.5581</strain>
    </source>
</reference>
<protein>
    <submittedName>
        <fullName evidence="2">Uncharacterized protein</fullName>
    </submittedName>
</protein>
<name>A0A846LV54_9ACTN</name>
<reference evidence="2 3" key="3">
    <citation type="submission" date="2020-02" db="EMBL/GenBank/DDBJ databases">
        <title>Sequencing the genomes of 1000 actinobacteria strains.</title>
        <authorList>
            <person name="Klenk H.-P."/>
        </authorList>
    </citation>
    <scope>NUCLEOTIDE SEQUENCE [LARGE SCALE GENOMIC DNA]</scope>
    <source>
        <strain evidence="2 3">DSM 45201</strain>
    </source>
</reference>
<comment type="caution">
    <text evidence="2">The sequence shown here is derived from an EMBL/GenBank/DDBJ whole genome shotgun (WGS) entry which is preliminary data.</text>
</comment>
<evidence type="ECO:0000313" key="4">
    <source>
        <dbReference type="Proteomes" id="UP000648663"/>
    </source>
</evidence>
<proteinExistence type="predicted"/>
<dbReference type="RefSeq" id="WP_166757821.1">
    <property type="nucleotide sequence ID" value="NZ_BAABJU010000040.1"/>
</dbReference>
<reference evidence="1" key="1">
    <citation type="journal article" date="2014" name="Int. J. Syst. Evol. Microbiol.">
        <title>Complete genome of a new Firmicutes species belonging to the dominant human colonic microbiota ('Ruminococcus bicirculans') reveals two chromosomes and a selective capacity to utilize plant glucans.</title>
        <authorList>
            <consortium name="NISC Comparative Sequencing Program"/>
            <person name="Wegmann U."/>
            <person name="Louis P."/>
            <person name="Goesmann A."/>
            <person name="Henrissat B."/>
            <person name="Duncan S.H."/>
            <person name="Flint H.J."/>
        </authorList>
    </citation>
    <scope>NUCLEOTIDE SEQUENCE</scope>
    <source>
        <strain evidence="1">CGMCC 4.5581</strain>
    </source>
</reference>
<sequence>MTGPGTGGIEESVDAPPAWTRDQLAVALLMLFGPARRGGPDTAAAAVELGVSRRTVQRWLRAPAGARAPMSSAHAEAVRALAGVDEQVRRDEQRTAGYARDALERIALPKGRGVLPAWREQQWLDQHLVTITELDHGVLQAALTRVTSRSRPRDGQVVAFRVVPTRFHAQLLVHEVLTAVSPWRVRGRVWAPKQGSTRTWLPGAPDVDLDELAATHGLR</sequence>
<keyword evidence="4" id="KW-1185">Reference proteome</keyword>
<evidence type="ECO:0000313" key="2">
    <source>
        <dbReference type="EMBL" id="NIH70274.1"/>
    </source>
</evidence>
<dbReference type="Proteomes" id="UP000648663">
    <property type="component" value="Unassembled WGS sequence"/>
</dbReference>
<accession>A0A846LV54</accession>